<gene>
    <name evidence="1" type="ORF">EK21DRAFT_106750</name>
</gene>
<organism evidence="1 2">
    <name type="scientific">Setomelanomma holmii</name>
    <dbReference type="NCBI Taxonomy" id="210430"/>
    <lineage>
        <taxon>Eukaryota</taxon>
        <taxon>Fungi</taxon>
        <taxon>Dikarya</taxon>
        <taxon>Ascomycota</taxon>
        <taxon>Pezizomycotina</taxon>
        <taxon>Dothideomycetes</taxon>
        <taxon>Pleosporomycetidae</taxon>
        <taxon>Pleosporales</taxon>
        <taxon>Pleosporineae</taxon>
        <taxon>Phaeosphaeriaceae</taxon>
        <taxon>Setomelanomma</taxon>
    </lineage>
</organism>
<sequence>MSERPIKRQRVAPLYDRSLAIAKKNQHESPLLRLPAEIRKPIFTSKVYFGTFESAGG</sequence>
<protein>
    <submittedName>
        <fullName evidence="1">Uncharacterized protein</fullName>
    </submittedName>
</protein>
<name>A0A9P4LS12_9PLEO</name>
<dbReference type="EMBL" id="ML978156">
    <property type="protein sequence ID" value="KAF2035913.1"/>
    <property type="molecule type" value="Genomic_DNA"/>
</dbReference>
<dbReference type="OrthoDB" id="5413827at2759"/>
<evidence type="ECO:0000313" key="1">
    <source>
        <dbReference type="EMBL" id="KAF2035913.1"/>
    </source>
</evidence>
<reference evidence="1" key="1">
    <citation type="journal article" date="2020" name="Stud. Mycol.">
        <title>101 Dothideomycetes genomes: a test case for predicting lifestyles and emergence of pathogens.</title>
        <authorList>
            <person name="Haridas S."/>
            <person name="Albert R."/>
            <person name="Binder M."/>
            <person name="Bloem J."/>
            <person name="Labutti K."/>
            <person name="Salamov A."/>
            <person name="Andreopoulos B."/>
            <person name="Baker S."/>
            <person name="Barry K."/>
            <person name="Bills G."/>
            <person name="Bluhm B."/>
            <person name="Cannon C."/>
            <person name="Castanera R."/>
            <person name="Culley D."/>
            <person name="Daum C."/>
            <person name="Ezra D."/>
            <person name="Gonzalez J."/>
            <person name="Henrissat B."/>
            <person name="Kuo A."/>
            <person name="Liang C."/>
            <person name="Lipzen A."/>
            <person name="Lutzoni F."/>
            <person name="Magnuson J."/>
            <person name="Mondo S."/>
            <person name="Nolan M."/>
            <person name="Ohm R."/>
            <person name="Pangilinan J."/>
            <person name="Park H.-J."/>
            <person name="Ramirez L."/>
            <person name="Alfaro M."/>
            <person name="Sun H."/>
            <person name="Tritt A."/>
            <person name="Yoshinaga Y."/>
            <person name="Zwiers L.-H."/>
            <person name="Turgeon B."/>
            <person name="Goodwin S."/>
            <person name="Spatafora J."/>
            <person name="Crous P."/>
            <person name="Grigoriev I."/>
        </authorList>
    </citation>
    <scope>NUCLEOTIDE SEQUENCE</scope>
    <source>
        <strain evidence="1">CBS 110217</strain>
    </source>
</reference>
<dbReference type="Proteomes" id="UP000799777">
    <property type="component" value="Unassembled WGS sequence"/>
</dbReference>
<proteinExistence type="predicted"/>
<dbReference type="AlphaFoldDB" id="A0A9P4LS12"/>
<evidence type="ECO:0000313" key="2">
    <source>
        <dbReference type="Proteomes" id="UP000799777"/>
    </source>
</evidence>
<comment type="caution">
    <text evidence="1">The sequence shown here is derived from an EMBL/GenBank/DDBJ whole genome shotgun (WGS) entry which is preliminary data.</text>
</comment>
<accession>A0A9P4LS12</accession>
<keyword evidence="2" id="KW-1185">Reference proteome</keyword>